<evidence type="ECO:0000259" key="7">
    <source>
        <dbReference type="PROSITE" id="PS50043"/>
    </source>
</evidence>
<dbReference type="PANTHER" id="PTHR43214">
    <property type="entry name" value="TWO-COMPONENT RESPONSE REGULATOR"/>
    <property type="match status" value="1"/>
</dbReference>
<proteinExistence type="predicted"/>
<dbReference type="InterPro" id="IPR001789">
    <property type="entry name" value="Sig_transdc_resp-reg_receiver"/>
</dbReference>
<feature type="domain" description="HTH luxR-type" evidence="7">
    <location>
        <begin position="141"/>
        <end position="206"/>
    </location>
</feature>
<dbReference type="GO" id="GO:0000160">
    <property type="term" value="P:phosphorelay signal transduction system"/>
    <property type="evidence" value="ECO:0007669"/>
    <property type="project" value="UniProtKB-KW"/>
</dbReference>
<dbReference type="PROSITE" id="PS00622">
    <property type="entry name" value="HTH_LUXR_1"/>
    <property type="match status" value="1"/>
</dbReference>
<dbReference type="PROSITE" id="PS50110">
    <property type="entry name" value="RESPONSE_REGULATORY"/>
    <property type="match status" value="1"/>
</dbReference>
<dbReference type="SUPFAM" id="SSF46894">
    <property type="entry name" value="C-terminal effector domain of the bipartite response regulators"/>
    <property type="match status" value="1"/>
</dbReference>
<keyword evidence="2" id="KW-0902">Two-component regulatory system</keyword>
<dbReference type="KEGG" id="cbd:CBUD_1093"/>
<evidence type="ECO:0000256" key="2">
    <source>
        <dbReference type="ARBA" id="ARBA00023012"/>
    </source>
</evidence>
<evidence type="ECO:0000313" key="9">
    <source>
        <dbReference type="EMBL" id="ABS77307.1"/>
    </source>
</evidence>
<keyword evidence="4" id="KW-0238">DNA-binding</keyword>
<sequence>MISVLLIEDHVLIRRGMRLMLEQIKGIRIVGEASTGEEGLALRREKEPGVVILDFQLPDTNGLELARRLLRRDPEIKILVVTAMEGELLPMRLLEVGVRGFITKSSDSAELERAIRAVHSGQRYIGSAIASRLALSKTTAAKSPFDQLSNRQMEVLLLLAKGMNAESIAKQLHITAKTVNSHRYRMFEKLGVKNDVELIKLAVQYGLIDIDKTTSAV</sequence>
<dbReference type="Gene3D" id="3.40.50.2300">
    <property type="match status" value="1"/>
</dbReference>
<dbReference type="InterPro" id="IPR011006">
    <property type="entry name" value="CheY-like_superfamily"/>
</dbReference>
<dbReference type="CDD" id="cd06170">
    <property type="entry name" value="LuxR_C_like"/>
    <property type="match status" value="1"/>
</dbReference>
<dbReference type="RefSeq" id="WP_005772817.1">
    <property type="nucleotide sequence ID" value="NC_009727.1"/>
</dbReference>
<dbReference type="SMART" id="SM00448">
    <property type="entry name" value="REC"/>
    <property type="match status" value="1"/>
</dbReference>
<dbReference type="PANTHER" id="PTHR43214:SF3">
    <property type="entry name" value="RESPONSE REGULATOR UVRY"/>
    <property type="match status" value="1"/>
</dbReference>
<feature type="modified residue" description="4-aspartylphosphate" evidence="6">
    <location>
        <position position="54"/>
    </location>
</feature>
<dbReference type="PROSITE" id="PS50043">
    <property type="entry name" value="HTH_LUXR_2"/>
    <property type="match status" value="1"/>
</dbReference>
<dbReference type="InterPro" id="IPR058245">
    <property type="entry name" value="NreC/VraR/RcsB-like_REC"/>
</dbReference>
<dbReference type="PRINTS" id="PR00038">
    <property type="entry name" value="HTHLUXR"/>
</dbReference>
<accession>A9KCG8</accession>
<dbReference type="GO" id="GO:0003677">
    <property type="term" value="F:DNA binding"/>
    <property type="evidence" value="ECO:0007669"/>
    <property type="project" value="UniProtKB-KW"/>
</dbReference>
<dbReference type="InterPro" id="IPR000792">
    <property type="entry name" value="Tscrpt_reg_LuxR_C"/>
</dbReference>
<dbReference type="EMBL" id="CP000733">
    <property type="protein sequence ID" value="ABS77307.1"/>
    <property type="molecule type" value="Genomic_DNA"/>
</dbReference>
<evidence type="ECO:0000313" key="10">
    <source>
        <dbReference type="Proteomes" id="UP000008555"/>
    </source>
</evidence>
<evidence type="ECO:0000256" key="3">
    <source>
        <dbReference type="ARBA" id="ARBA00023015"/>
    </source>
</evidence>
<dbReference type="SMART" id="SM00421">
    <property type="entry name" value="HTH_LUXR"/>
    <property type="match status" value="1"/>
</dbReference>
<dbReference type="Pfam" id="PF00072">
    <property type="entry name" value="Response_reg"/>
    <property type="match status" value="1"/>
</dbReference>
<evidence type="ECO:0000256" key="1">
    <source>
        <dbReference type="ARBA" id="ARBA00022553"/>
    </source>
</evidence>
<dbReference type="AlphaFoldDB" id="A9KCG8"/>
<dbReference type="Proteomes" id="UP000008555">
    <property type="component" value="Chromosome"/>
</dbReference>
<keyword evidence="1 6" id="KW-0597">Phosphoprotein</keyword>
<keyword evidence="3" id="KW-0805">Transcription regulation</keyword>
<dbReference type="InterPro" id="IPR039420">
    <property type="entry name" value="WalR-like"/>
</dbReference>
<dbReference type="InterPro" id="IPR016032">
    <property type="entry name" value="Sig_transdc_resp-reg_C-effctor"/>
</dbReference>
<name>A9KCG8_COXBN</name>
<dbReference type="SUPFAM" id="SSF52172">
    <property type="entry name" value="CheY-like"/>
    <property type="match status" value="1"/>
</dbReference>
<organism evidence="9 10">
    <name type="scientific">Coxiella burnetii (strain Dugway 5J108-111)</name>
    <dbReference type="NCBI Taxonomy" id="434922"/>
    <lineage>
        <taxon>Bacteria</taxon>
        <taxon>Pseudomonadati</taxon>
        <taxon>Pseudomonadota</taxon>
        <taxon>Gammaproteobacteria</taxon>
        <taxon>Legionellales</taxon>
        <taxon>Coxiellaceae</taxon>
        <taxon>Coxiella</taxon>
    </lineage>
</organism>
<dbReference type="CDD" id="cd17535">
    <property type="entry name" value="REC_NarL-like"/>
    <property type="match status" value="1"/>
</dbReference>
<evidence type="ECO:0000256" key="6">
    <source>
        <dbReference type="PROSITE-ProRule" id="PRU00169"/>
    </source>
</evidence>
<protein>
    <submittedName>
        <fullName evidence="9">Response regulator</fullName>
    </submittedName>
</protein>
<dbReference type="Pfam" id="PF00196">
    <property type="entry name" value="GerE"/>
    <property type="match status" value="1"/>
</dbReference>
<keyword evidence="5" id="KW-0804">Transcription</keyword>
<evidence type="ECO:0000259" key="8">
    <source>
        <dbReference type="PROSITE" id="PS50110"/>
    </source>
</evidence>
<evidence type="ECO:0000256" key="5">
    <source>
        <dbReference type="ARBA" id="ARBA00023163"/>
    </source>
</evidence>
<dbReference type="HOGENOM" id="CLU_000445_90_1_6"/>
<gene>
    <name evidence="9" type="primary">gacA.4</name>
    <name evidence="9" type="ordered locus">CBUD_1093</name>
</gene>
<reference evidence="9 10" key="1">
    <citation type="journal article" date="2009" name="Infect. Immun.">
        <title>Comparative genomics reveal extensive transposon-mediated genomic plasticity and diversity among potential effector proteins within the genus Coxiella.</title>
        <authorList>
            <person name="Beare P.A."/>
            <person name="Unsworth N."/>
            <person name="Andoh M."/>
            <person name="Voth D.E."/>
            <person name="Omsland A."/>
            <person name="Gilk S.D."/>
            <person name="Williams K.P."/>
            <person name="Sobral B.W."/>
            <person name="Kupko J.J.III."/>
            <person name="Porcella S.F."/>
            <person name="Samuel J.E."/>
            <person name="Heinzen R.A."/>
        </authorList>
    </citation>
    <scope>NUCLEOTIDE SEQUENCE [LARGE SCALE GENOMIC DNA]</scope>
    <source>
        <strain evidence="9 10">Dugway 5J108-111</strain>
    </source>
</reference>
<dbReference type="GO" id="GO:0006355">
    <property type="term" value="P:regulation of DNA-templated transcription"/>
    <property type="evidence" value="ECO:0007669"/>
    <property type="project" value="InterPro"/>
</dbReference>
<feature type="domain" description="Response regulatory" evidence="8">
    <location>
        <begin position="3"/>
        <end position="119"/>
    </location>
</feature>
<evidence type="ECO:0000256" key="4">
    <source>
        <dbReference type="ARBA" id="ARBA00023125"/>
    </source>
</evidence>